<gene>
    <name evidence="1" type="ORF">APZ42_032377</name>
</gene>
<accession>A0A164M1K0</accession>
<sequence>MNPTELSSLLAETAAAITEILVEAEQSFSENPDEFVAKEYGMLWRVTTCYLLLFKNSQCEKRDNLEKLWASYFSECSIRDAVEELLLVEGKWDEFLLTVDKFMDKNTCSENKNPANEKEISSLSLTGINDNTVSTVKQITNNNKYSLFVFLRHFA</sequence>
<evidence type="ECO:0000313" key="2">
    <source>
        <dbReference type="Proteomes" id="UP000076858"/>
    </source>
</evidence>
<protein>
    <submittedName>
        <fullName evidence="1">Uncharacterized protein</fullName>
    </submittedName>
</protein>
<comment type="caution">
    <text evidence="1">The sequence shown here is derived from an EMBL/GenBank/DDBJ whole genome shotgun (WGS) entry which is preliminary data.</text>
</comment>
<dbReference type="OrthoDB" id="40334at2759"/>
<keyword evidence="2" id="KW-1185">Reference proteome</keyword>
<organism evidence="1 2">
    <name type="scientific">Daphnia magna</name>
    <dbReference type="NCBI Taxonomy" id="35525"/>
    <lineage>
        <taxon>Eukaryota</taxon>
        <taxon>Metazoa</taxon>
        <taxon>Ecdysozoa</taxon>
        <taxon>Arthropoda</taxon>
        <taxon>Crustacea</taxon>
        <taxon>Branchiopoda</taxon>
        <taxon>Diplostraca</taxon>
        <taxon>Cladocera</taxon>
        <taxon>Anomopoda</taxon>
        <taxon>Daphniidae</taxon>
        <taxon>Daphnia</taxon>
    </lineage>
</organism>
<name>A0A164M1K0_9CRUS</name>
<proteinExistence type="predicted"/>
<dbReference type="Proteomes" id="UP000076858">
    <property type="component" value="Unassembled WGS sequence"/>
</dbReference>
<evidence type="ECO:0000313" key="1">
    <source>
        <dbReference type="EMBL" id="KZS04637.1"/>
    </source>
</evidence>
<dbReference type="EMBL" id="LRGB01003110">
    <property type="protein sequence ID" value="KZS04637.1"/>
    <property type="molecule type" value="Genomic_DNA"/>
</dbReference>
<dbReference type="AlphaFoldDB" id="A0A164M1K0"/>
<reference evidence="1 2" key="1">
    <citation type="submission" date="2016-03" db="EMBL/GenBank/DDBJ databases">
        <title>EvidentialGene: Evidence-directed Construction of Genes on Genomes.</title>
        <authorList>
            <person name="Gilbert D.G."/>
            <person name="Choi J.-H."/>
            <person name="Mockaitis K."/>
            <person name="Colbourne J."/>
            <person name="Pfrender M."/>
        </authorList>
    </citation>
    <scope>NUCLEOTIDE SEQUENCE [LARGE SCALE GENOMIC DNA]</scope>
    <source>
        <strain evidence="1 2">Xinb3</strain>
        <tissue evidence="1">Complete organism</tissue>
    </source>
</reference>